<dbReference type="SUPFAM" id="SSF57756">
    <property type="entry name" value="Retrovirus zinc finger-like domains"/>
    <property type="match status" value="1"/>
</dbReference>
<dbReference type="Pfam" id="PF14223">
    <property type="entry name" value="Retrotran_gag_2"/>
    <property type="match status" value="1"/>
</dbReference>
<protein>
    <recommendedName>
        <fullName evidence="3">CCHC-type domain-containing protein</fullName>
    </recommendedName>
</protein>
<dbReference type="AlphaFoldDB" id="A0A6A3L3K2"/>
<dbReference type="GO" id="GO:0008270">
    <property type="term" value="F:zinc ion binding"/>
    <property type="evidence" value="ECO:0007669"/>
    <property type="project" value="InterPro"/>
</dbReference>
<evidence type="ECO:0008006" key="3">
    <source>
        <dbReference type="Google" id="ProtNLM"/>
    </source>
</evidence>
<name>A0A6A3L3K2_9STRA</name>
<dbReference type="GO" id="GO:0003676">
    <property type="term" value="F:nucleic acid binding"/>
    <property type="evidence" value="ECO:0007669"/>
    <property type="project" value="InterPro"/>
</dbReference>
<dbReference type="Proteomes" id="UP000429607">
    <property type="component" value="Unassembled WGS sequence"/>
</dbReference>
<sequence>MTIILSALTDAQSALIIDMTHTQEILQTLQKTHRHVCDTTVGALKLQCMSLYIDAGGDMLEHIRQTRLMLAELECYKMSLSDAEKKSNFLQSLDPDWDDYIGALEECGSMEELLIKAAAEARRRSTHNHGGAQAVSSGNAFAALSYGTPGAQKGKCYNCGKRGHFKNNASRRSSLMVPSVIPLLAKTAATRPRWVSFSKYPRKQPWLTGSSTLEHRAT</sequence>
<evidence type="ECO:0000313" key="2">
    <source>
        <dbReference type="Proteomes" id="UP000429607"/>
    </source>
</evidence>
<gene>
    <name evidence="1" type="ORF">PR001_g15198</name>
</gene>
<dbReference type="InterPro" id="IPR036875">
    <property type="entry name" value="Znf_CCHC_sf"/>
</dbReference>
<comment type="caution">
    <text evidence="1">The sequence shown here is derived from an EMBL/GenBank/DDBJ whole genome shotgun (WGS) entry which is preliminary data.</text>
</comment>
<organism evidence="1 2">
    <name type="scientific">Phytophthora rubi</name>
    <dbReference type="NCBI Taxonomy" id="129364"/>
    <lineage>
        <taxon>Eukaryota</taxon>
        <taxon>Sar</taxon>
        <taxon>Stramenopiles</taxon>
        <taxon>Oomycota</taxon>
        <taxon>Peronosporomycetes</taxon>
        <taxon>Peronosporales</taxon>
        <taxon>Peronosporaceae</taxon>
        <taxon>Phytophthora</taxon>
    </lineage>
</organism>
<accession>A0A6A3L3K2</accession>
<dbReference type="EMBL" id="QXFV01001134">
    <property type="protein sequence ID" value="KAE9014186.1"/>
    <property type="molecule type" value="Genomic_DNA"/>
</dbReference>
<proteinExistence type="predicted"/>
<reference evidence="1 2" key="1">
    <citation type="submission" date="2018-09" db="EMBL/GenBank/DDBJ databases">
        <title>Genomic investigation of the strawberry pathogen Phytophthora fragariae indicates pathogenicity is determined by transcriptional variation in three key races.</title>
        <authorList>
            <person name="Adams T.M."/>
            <person name="Armitage A.D."/>
            <person name="Sobczyk M.K."/>
            <person name="Bates H.J."/>
            <person name="Dunwell J.M."/>
            <person name="Nellist C.F."/>
            <person name="Harrison R.J."/>
        </authorList>
    </citation>
    <scope>NUCLEOTIDE SEQUENCE [LARGE SCALE GENOMIC DNA]</scope>
    <source>
        <strain evidence="1 2">SCRP249</strain>
    </source>
</reference>
<evidence type="ECO:0000313" key="1">
    <source>
        <dbReference type="EMBL" id="KAE9014186.1"/>
    </source>
</evidence>